<gene>
    <name evidence="1" type="ORF">GCM10009332_24580</name>
</gene>
<organism evidence="1 2">
    <name type="scientific">Shewanella gelidii</name>
    <dbReference type="NCBI Taxonomy" id="1642821"/>
    <lineage>
        <taxon>Bacteria</taxon>
        <taxon>Pseudomonadati</taxon>
        <taxon>Pseudomonadota</taxon>
        <taxon>Gammaproteobacteria</taxon>
        <taxon>Alteromonadales</taxon>
        <taxon>Shewanellaceae</taxon>
        <taxon>Shewanella</taxon>
    </lineage>
</organism>
<name>A0A917JV09_9GAMM</name>
<dbReference type="PANTHER" id="PTHR35175">
    <property type="entry name" value="DUF1289 DOMAIN-CONTAINING PROTEIN"/>
    <property type="match status" value="1"/>
</dbReference>
<dbReference type="InterPro" id="IPR010710">
    <property type="entry name" value="DUF1289"/>
</dbReference>
<evidence type="ECO:0000313" key="2">
    <source>
        <dbReference type="Proteomes" id="UP000613743"/>
    </source>
</evidence>
<dbReference type="RefSeq" id="WP_188921368.1">
    <property type="nucleotide sequence ID" value="NZ_BMPZ01000007.1"/>
</dbReference>
<sequence length="66" mass="7591">MRQKYPKFTPCVRKCCLNEEDMCLGCFRLLEEILAWHHADEDQKQVIIAAALQRKAAYHAGVLSAK</sequence>
<reference evidence="1" key="1">
    <citation type="journal article" date="2014" name="Int. J. Syst. Evol. Microbiol.">
        <title>Complete genome sequence of Corynebacterium casei LMG S-19264T (=DSM 44701T), isolated from a smear-ripened cheese.</title>
        <authorList>
            <consortium name="US DOE Joint Genome Institute (JGI-PGF)"/>
            <person name="Walter F."/>
            <person name="Albersmeier A."/>
            <person name="Kalinowski J."/>
            <person name="Ruckert C."/>
        </authorList>
    </citation>
    <scope>NUCLEOTIDE SEQUENCE</scope>
    <source>
        <strain evidence="1">JCM 30804</strain>
    </source>
</reference>
<evidence type="ECO:0008006" key="3">
    <source>
        <dbReference type="Google" id="ProtNLM"/>
    </source>
</evidence>
<accession>A0A917JV09</accession>
<proteinExistence type="predicted"/>
<dbReference type="Proteomes" id="UP000613743">
    <property type="component" value="Unassembled WGS sequence"/>
</dbReference>
<dbReference type="PANTHER" id="PTHR35175:SF2">
    <property type="entry name" value="DUF1289 DOMAIN-CONTAINING PROTEIN"/>
    <property type="match status" value="1"/>
</dbReference>
<reference evidence="1" key="2">
    <citation type="submission" date="2020-09" db="EMBL/GenBank/DDBJ databases">
        <authorList>
            <person name="Sun Q."/>
            <person name="Ohkuma M."/>
        </authorList>
    </citation>
    <scope>NUCLEOTIDE SEQUENCE</scope>
    <source>
        <strain evidence="1">JCM 30804</strain>
    </source>
</reference>
<comment type="caution">
    <text evidence="1">The sequence shown here is derived from an EMBL/GenBank/DDBJ whole genome shotgun (WGS) entry which is preliminary data.</text>
</comment>
<dbReference type="EMBL" id="BMPZ01000007">
    <property type="protein sequence ID" value="GGI86332.1"/>
    <property type="molecule type" value="Genomic_DNA"/>
</dbReference>
<protein>
    <recommendedName>
        <fullName evidence="3">DUF1289 domain-containing protein</fullName>
    </recommendedName>
</protein>
<keyword evidence="2" id="KW-1185">Reference proteome</keyword>
<evidence type="ECO:0000313" key="1">
    <source>
        <dbReference type="EMBL" id="GGI86332.1"/>
    </source>
</evidence>
<dbReference type="AlphaFoldDB" id="A0A917JV09"/>
<dbReference type="Pfam" id="PF06945">
    <property type="entry name" value="DUF1289"/>
    <property type="match status" value="1"/>
</dbReference>